<accession>U4UFQ5</accession>
<reference evidence="2 3" key="1">
    <citation type="journal article" date="2013" name="Genome Biol.">
        <title>Draft genome of the mountain pine beetle, Dendroctonus ponderosae Hopkins, a major forest pest.</title>
        <authorList>
            <person name="Keeling C.I."/>
            <person name="Yuen M.M."/>
            <person name="Liao N.Y."/>
            <person name="Docking T.R."/>
            <person name="Chan S.K."/>
            <person name="Taylor G.A."/>
            <person name="Palmquist D.L."/>
            <person name="Jackman S.D."/>
            <person name="Nguyen A."/>
            <person name="Li M."/>
            <person name="Henderson H."/>
            <person name="Janes J.K."/>
            <person name="Zhao Y."/>
            <person name="Pandoh P."/>
            <person name="Moore R."/>
            <person name="Sperling F.A."/>
            <person name="Huber D.P."/>
            <person name="Birol I."/>
            <person name="Jones S.J."/>
            <person name="Bohlmann J."/>
        </authorList>
    </citation>
    <scope>NUCLEOTIDE SEQUENCE</scope>
</reference>
<protein>
    <submittedName>
        <fullName evidence="2">Uncharacterized protein</fullName>
    </submittedName>
</protein>
<proteinExistence type="predicted"/>
<dbReference type="AlphaFoldDB" id="U4UFQ5"/>
<evidence type="ECO:0000256" key="1">
    <source>
        <dbReference type="SAM" id="MobiDB-lite"/>
    </source>
</evidence>
<evidence type="ECO:0000313" key="2">
    <source>
        <dbReference type="EMBL" id="ERL91198.1"/>
    </source>
</evidence>
<sequence>MKTTVAVVNHHCNQQHVFMYDQQLPYNKNFAALHFTACRTRVGLDFASDLCENRNGNPDVRFHMFPHGAIMFQHWMDVVNNLALSKLAHTTVIRFTAACEKRIASFDWSNQQEQNDPKETTSISQAMQHEEDIETL</sequence>
<dbReference type="EMBL" id="KB632277">
    <property type="protein sequence ID" value="ERL91198.1"/>
    <property type="molecule type" value="Genomic_DNA"/>
</dbReference>
<dbReference type="OrthoDB" id="6819543at2759"/>
<organism evidence="2 3">
    <name type="scientific">Dendroctonus ponderosae</name>
    <name type="common">Mountain pine beetle</name>
    <dbReference type="NCBI Taxonomy" id="77166"/>
    <lineage>
        <taxon>Eukaryota</taxon>
        <taxon>Metazoa</taxon>
        <taxon>Ecdysozoa</taxon>
        <taxon>Arthropoda</taxon>
        <taxon>Hexapoda</taxon>
        <taxon>Insecta</taxon>
        <taxon>Pterygota</taxon>
        <taxon>Neoptera</taxon>
        <taxon>Endopterygota</taxon>
        <taxon>Coleoptera</taxon>
        <taxon>Polyphaga</taxon>
        <taxon>Cucujiformia</taxon>
        <taxon>Curculionidae</taxon>
        <taxon>Scolytinae</taxon>
        <taxon>Dendroctonus</taxon>
    </lineage>
</organism>
<gene>
    <name evidence="2" type="ORF">D910_08537</name>
</gene>
<name>U4UFQ5_DENPD</name>
<evidence type="ECO:0000313" key="3">
    <source>
        <dbReference type="Proteomes" id="UP000030742"/>
    </source>
</evidence>
<dbReference type="Proteomes" id="UP000030742">
    <property type="component" value="Unassembled WGS sequence"/>
</dbReference>
<feature type="compositionally biased region" description="Polar residues" evidence="1">
    <location>
        <begin position="110"/>
        <end position="127"/>
    </location>
</feature>
<feature type="region of interest" description="Disordered" evidence="1">
    <location>
        <begin position="110"/>
        <end position="136"/>
    </location>
</feature>